<dbReference type="EMBL" id="JASHIF010000011">
    <property type="protein sequence ID" value="MDI9860576.1"/>
    <property type="molecule type" value="Genomic_DNA"/>
</dbReference>
<gene>
    <name evidence="1" type="ORF">QM524_15280</name>
</gene>
<protein>
    <submittedName>
        <fullName evidence="1">DUF192 domain-containing protein</fullName>
    </submittedName>
</protein>
<sequence length="173" mass="19258">MKKIVVLLFVGLLLFGSMIPKLIAIFRSEDSEAGTVSSISAPAPSGVVSNEPAFKKEGELTFPKIQKKISIEIADNDAETTQGLMYRKSMPDTCGMLFVFPDSQERSFWMKNTFIPLDLLFINSNKEVITIQPNRPPFSEEAIPSYKPAQYVLEVNAGFCQRNGIKQGDKISF</sequence>
<organism evidence="1 2">
    <name type="scientific">Flectobacillus roseus</name>
    <dbReference type="NCBI Taxonomy" id="502259"/>
    <lineage>
        <taxon>Bacteria</taxon>
        <taxon>Pseudomonadati</taxon>
        <taxon>Bacteroidota</taxon>
        <taxon>Cytophagia</taxon>
        <taxon>Cytophagales</taxon>
        <taxon>Flectobacillaceae</taxon>
        <taxon>Flectobacillus</taxon>
    </lineage>
</organism>
<dbReference type="RefSeq" id="WP_217903368.1">
    <property type="nucleotide sequence ID" value="NZ_JASHIF010000011.1"/>
</dbReference>
<dbReference type="InterPro" id="IPR003795">
    <property type="entry name" value="DUF192"/>
</dbReference>
<dbReference type="Proteomes" id="UP001236507">
    <property type="component" value="Unassembled WGS sequence"/>
</dbReference>
<dbReference type="PANTHER" id="PTHR37953">
    <property type="entry name" value="UPF0127 PROTEIN MJ1496"/>
    <property type="match status" value="1"/>
</dbReference>
<keyword evidence="2" id="KW-1185">Reference proteome</keyword>
<evidence type="ECO:0000313" key="2">
    <source>
        <dbReference type="Proteomes" id="UP001236507"/>
    </source>
</evidence>
<comment type="caution">
    <text evidence="1">The sequence shown here is derived from an EMBL/GenBank/DDBJ whole genome shotgun (WGS) entry which is preliminary data.</text>
</comment>
<dbReference type="Pfam" id="PF02643">
    <property type="entry name" value="DUF192"/>
    <property type="match status" value="1"/>
</dbReference>
<accession>A0ABT6YBI9</accession>
<name>A0ABT6YBI9_9BACT</name>
<reference evidence="1 2" key="1">
    <citation type="submission" date="2023-05" db="EMBL/GenBank/DDBJ databases">
        <title>Novel species of genus Flectobacillus isolated from stream in China.</title>
        <authorList>
            <person name="Lu H."/>
        </authorList>
    </citation>
    <scope>NUCLEOTIDE SEQUENCE [LARGE SCALE GENOMIC DNA]</scope>
    <source>
        <strain evidence="1 2">KCTC 42575</strain>
    </source>
</reference>
<proteinExistence type="predicted"/>
<evidence type="ECO:0000313" key="1">
    <source>
        <dbReference type="EMBL" id="MDI9860576.1"/>
    </source>
</evidence>
<dbReference type="PANTHER" id="PTHR37953:SF1">
    <property type="entry name" value="UPF0127 PROTEIN MJ1496"/>
    <property type="match status" value="1"/>
</dbReference>